<dbReference type="SMART" id="SM00267">
    <property type="entry name" value="GGDEF"/>
    <property type="match status" value="1"/>
</dbReference>
<evidence type="ECO:0000313" key="6">
    <source>
        <dbReference type="Proteomes" id="UP000288178"/>
    </source>
</evidence>
<dbReference type="Gene3D" id="6.10.340.10">
    <property type="match status" value="1"/>
</dbReference>
<dbReference type="InterPro" id="IPR029787">
    <property type="entry name" value="Nucleotide_cyclase"/>
</dbReference>
<dbReference type="AlphaFoldDB" id="A0A3S2TKX6"/>
<feature type="transmembrane region" description="Helical" evidence="1">
    <location>
        <begin position="204"/>
        <end position="222"/>
    </location>
</feature>
<organism evidence="5 6">
    <name type="scientific">Rubrivivax albus</name>
    <dbReference type="NCBI Taxonomy" id="2499835"/>
    <lineage>
        <taxon>Bacteria</taxon>
        <taxon>Pseudomonadati</taxon>
        <taxon>Pseudomonadota</taxon>
        <taxon>Betaproteobacteria</taxon>
        <taxon>Burkholderiales</taxon>
        <taxon>Sphaerotilaceae</taxon>
        <taxon>Rubrivivax</taxon>
    </lineage>
</organism>
<dbReference type="Pfam" id="PF00990">
    <property type="entry name" value="GGDEF"/>
    <property type="match status" value="1"/>
</dbReference>
<dbReference type="PROSITE" id="PS50885">
    <property type="entry name" value="HAMP"/>
    <property type="match status" value="1"/>
</dbReference>
<dbReference type="InterPro" id="IPR003660">
    <property type="entry name" value="HAMP_dom"/>
</dbReference>
<dbReference type="GO" id="GO:0007165">
    <property type="term" value="P:signal transduction"/>
    <property type="evidence" value="ECO:0007669"/>
    <property type="project" value="InterPro"/>
</dbReference>
<keyword evidence="6" id="KW-1185">Reference proteome</keyword>
<dbReference type="PROSITE" id="PS50883">
    <property type="entry name" value="EAL"/>
    <property type="match status" value="1"/>
</dbReference>
<keyword evidence="1" id="KW-0472">Membrane</keyword>
<gene>
    <name evidence="5" type="ORF">ENE75_18430</name>
</gene>
<protein>
    <submittedName>
        <fullName evidence="5">EAL domain-containing protein</fullName>
    </submittedName>
</protein>
<dbReference type="PANTHER" id="PTHR33121">
    <property type="entry name" value="CYCLIC DI-GMP PHOSPHODIESTERASE PDEF"/>
    <property type="match status" value="1"/>
</dbReference>
<dbReference type="Pfam" id="PF00563">
    <property type="entry name" value="EAL"/>
    <property type="match status" value="1"/>
</dbReference>
<sequence>MSQPPPAPRSRRPMALGLRLGLGFVLVLVPLLFVVLLAGARLREMQQVSADLVTHGMPRLLAMQELVEHAQGHGAAMAALLTAPRSEREHLYPALDAESAAMDRLMAALAAPPAASPTASPARSPGAALAAVDEARHRYRAVFAEVGERLEAGDASGAAALFTASGRPSLEALMQQARALRAQEQRLLTARQAEMAERISQAEWQLAVLSLAALGLAGLLAWRSTTGITRPMLRLADMARRLAAGDYNARTDLRATREIERVATALNGMADAVAARDAEVGRIAFVDATTGLPNRAAIRRHLGAQADSGRAVIVLDLARLSAVNDVMGYESGNRLLRAAADHLLQVADGAHRGSDSGHDGEHWQLGCLGGGVFVLAGRGVDSEAVQTKAETLTRASSLVLGPDTGSVDLQFVAGLALSTPIDTTGSAADADRLLRDAEQAVGAAKASHRTWSWHRADDPAQRQRQLNLLGGLRRAAAKGELQMWLQPKWPCVSQLHGASQIEGFEALVRWRHPQWGWISPAEFVPFAERAGHVGLITDAMLSMALAQLAVWRPTHPAWHIAVNVSTADLLDPGFDQRVRRIATQAGAPLHRLRLEITESRLMQDADRVLEVMCRMREAGVRWSIDDFGTGYSSLAYLQRLPVDELKIDRSFVTEVDLDDTRARLLRTIVDLARSLQLKVTAEGVERPEELSLLADAGCDCVQGYLLGRPMPAADAATFTAPATAASPAVGATALRSASALP</sequence>
<dbReference type="SUPFAM" id="SSF55073">
    <property type="entry name" value="Nucleotide cyclase"/>
    <property type="match status" value="1"/>
</dbReference>
<dbReference type="InterPro" id="IPR043128">
    <property type="entry name" value="Rev_trsase/Diguanyl_cyclase"/>
</dbReference>
<dbReference type="GO" id="GO:0071111">
    <property type="term" value="F:cyclic-guanylate-specific phosphodiesterase activity"/>
    <property type="evidence" value="ECO:0007669"/>
    <property type="project" value="InterPro"/>
</dbReference>
<name>A0A3S2TKX6_9BURK</name>
<feature type="domain" description="GGDEF" evidence="4">
    <location>
        <begin position="308"/>
        <end position="455"/>
    </location>
</feature>
<dbReference type="GO" id="GO:0016020">
    <property type="term" value="C:membrane"/>
    <property type="evidence" value="ECO:0007669"/>
    <property type="project" value="InterPro"/>
</dbReference>
<dbReference type="InterPro" id="IPR000160">
    <property type="entry name" value="GGDEF_dom"/>
</dbReference>
<dbReference type="InterPro" id="IPR035919">
    <property type="entry name" value="EAL_sf"/>
</dbReference>
<dbReference type="PROSITE" id="PS50887">
    <property type="entry name" value="GGDEF"/>
    <property type="match status" value="1"/>
</dbReference>
<proteinExistence type="predicted"/>
<feature type="domain" description="HAMP" evidence="3">
    <location>
        <begin position="226"/>
        <end position="278"/>
    </location>
</feature>
<evidence type="ECO:0000259" key="3">
    <source>
        <dbReference type="PROSITE" id="PS50885"/>
    </source>
</evidence>
<evidence type="ECO:0000259" key="2">
    <source>
        <dbReference type="PROSITE" id="PS50883"/>
    </source>
</evidence>
<dbReference type="SMART" id="SM00052">
    <property type="entry name" value="EAL"/>
    <property type="match status" value="1"/>
</dbReference>
<dbReference type="SUPFAM" id="SSF141868">
    <property type="entry name" value="EAL domain-like"/>
    <property type="match status" value="1"/>
</dbReference>
<dbReference type="InterPro" id="IPR050706">
    <property type="entry name" value="Cyclic-di-GMP_PDE-like"/>
</dbReference>
<reference evidence="5 6" key="1">
    <citation type="submission" date="2019-01" db="EMBL/GenBank/DDBJ databases">
        <authorList>
            <person name="Chen W.-M."/>
        </authorList>
    </citation>
    <scope>NUCLEOTIDE SEQUENCE [LARGE SCALE GENOMIC DNA]</scope>
    <source>
        <strain evidence="5 6">ICH-3</strain>
    </source>
</reference>
<evidence type="ECO:0000259" key="4">
    <source>
        <dbReference type="PROSITE" id="PS50887"/>
    </source>
</evidence>
<dbReference type="SUPFAM" id="SSF158472">
    <property type="entry name" value="HAMP domain-like"/>
    <property type="match status" value="1"/>
</dbReference>
<dbReference type="SMART" id="SM00304">
    <property type="entry name" value="HAMP"/>
    <property type="match status" value="1"/>
</dbReference>
<keyword evidence="1" id="KW-1133">Transmembrane helix</keyword>
<dbReference type="Proteomes" id="UP000288178">
    <property type="component" value="Unassembled WGS sequence"/>
</dbReference>
<evidence type="ECO:0000313" key="5">
    <source>
        <dbReference type="EMBL" id="RVT49628.1"/>
    </source>
</evidence>
<dbReference type="PANTHER" id="PTHR33121:SF70">
    <property type="entry name" value="SIGNALING PROTEIN YKOW"/>
    <property type="match status" value="1"/>
</dbReference>
<dbReference type="CDD" id="cd06225">
    <property type="entry name" value="HAMP"/>
    <property type="match status" value="1"/>
</dbReference>
<comment type="caution">
    <text evidence="5">The sequence shown here is derived from an EMBL/GenBank/DDBJ whole genome shotgun (WGS) entry which is preliminary data.</text>
</comment>
<keyword evidence="1" id="KW-0812">Transmembrane</keyword>
<dbReference type="EMBL" id="SACT01000007">
    <property type="protein sequence ID" value="RVT49628.1"/>
    <property type="molecule type" value="Genomic_DNA"/>
</dbReference>
<dbReference type="Pfam" id="PF00672">
    <property type="entry name" value="HAMP"/>
    <property type="match status" value="1"/>
</dbReference>
<evidence type="ECO:0000256" key="1">
    <source>
        <dbReference type="SAM" id="Phobius"/>
    </source>
</evidence>
<dbReference type="Gene3D" id="3.30.70.270">
    <property type="match status" value="1"/>
</dbReference>
<feature type="transmembrane region" description="Helical" evidence="1">
    <location>
        <begin position="20"/>
        <end position="40"/>
    </location>
</feature>
<dbReference type="Gene3D" id="3.20.20.450">
    <property type="entry name" value="EAL domain"/>
    <property type="match status" value="1"/>
</dbReference>
<dbReference type="CDD" id="cd01948">
    <property type="entry name" value="EAL"/>
    <property type="match status" value="1"/>
</dbReference>
<dbReference type="InterPro" id="IPR001633">
    <property type="entry name" value="EAL_dom"/>
</dbReference>
<accession>A0A3S2TKX6</accession>
<feature type="domain" description="EAL" evidence="2">
    <location>
        <begin position="465"/>
        <end position="723"/>
    </location>
</feature>